<sequence>MRGGGMLSPRAESPSRPPSPAPQQPSPHRGDRSFEDLDLHLSSSSSAPPPQPYSKETQQNVEDEDAAQIDGVPGKSDDSDPSSKTVTVAPLEEDLHKLLFDFRFRSLREALEGPRETGVEGVEGGGTSWRQKKEKRETDPAARWPLKSLLLLETNLWDTLLGEDREEGTEIEGETREGEGTFHSPTAARAEEAKGGKGPRSPSGSPSRSRSPLRNGWRSPSSKEPLSPPSFFPLRRKQSPQETASGCRQKLIRQMEVLREECMRVGGRISEGFCDKERQREREEGRGGERKGTRSPSRSPSGRRRESDRERGEHEDEASLPHGQALCHAVAAETHLWMGLLEASKGAAFAIVQAGVHLRKAFKGFEMLRKAGYGLVMGDDDLKVSCESEAERSVESSALFGSGALRFFASLVPPKFWWFVESLGMAPDRDEGLRELRQCLVLGRFRAPWAGLLLVWVWSQFVDRKVEGTMLIDRLRGQEKRKEKKPLSPLLGVLGGYALRGSGDTERAVEMFEGMREGSSEVRAFRVLSAYEIGWCLYVQGKFAEAAENLQRFLDEHTPKSNKAWCAFQLGVCLLEMGGNHERVEALSKSAYGWKRPHFSYDEWGCRRLCELCRGGFADRESEADPHAQSEKTCPSLIRRIHLLCLRAYSQVRSRKFQAAGETREKALRLINQTRTSCAEDGAESPSRSAGRGMFGFMGGLFGGGGGSEGLRPRREAVEARAYLLFVESKERALVVRDTGKPVEEAIKGAEQLERFVFDSVLPLPLRVDENGEVVTSSLRGTRLRESFVVPAVCVHAASSFLHVAEGVEKEEEKRRSSSLRNGRGDGGETPTSSPKPARASETEDKRPIRQHDSAPLPSVGSLMDRVAFWHRKGKEVSASLHGHFDFQKPINRKLQSLADRLETFGKTGKACLDFGIHFE</sequence>
<feature type="compositionally biased region" description="Basic and acidic residues" evidence="1">
    <location>
        <begin position="28"/>
        <end position="39"/>
    </location>
</feature>
<feature type="region of interest" description="Disordered" evidence="1">
    <location>
        <begin position="812"/>
        <end position="859"/>
    </location>
</feature>
<name>A0A0G4HXY3_9ALVE</name>
<accession>A0A0G4HXY3</accession>
<dbReference type="Gene3D" id="1.25.40.10">
    <property type="entry name" value="Tetratricopeptide repeat domain"/>
    <property type="match status" value="1"/>
</dbReference>
<dbReference type="InterPro" id="IPR011990">
    <property type="entry name" value="TPR-like_helical_dom_sf"/>
</dbReference>
<feature type="region of interest" description="Disordered" evidence="1">
    <location>
        <begin position="161"/>
        <end position="248"/>
    </location>
</feature>
<dbReference type="AlphaFoldDB" id="A0A0G4HXY3"/>
<proteinExistence type="predicted"/>
<dbReference type="SUPFAM" id="SSF48452">
    <property type="entry name" value="TPR-like"/>
    <property type="match status" value="1"/>
</dbReference>
<gene>
    <name evidence="2" type="ORF">Cvel_9380</name>
</gene>
<feature type="compositionally biased region" description="Pro residues" evidence="1">
    <location>
        <begin position="15"/>
        <end position="25"/>
    </location>
</feature>
<dbReference type="EMBL" id="CDMZ01004320">
    <property type="protein sequence ID" value="CEM49381.1"/>
    <property type="molecule type" value="Genomic_DNA"/>
</dbReference>
<feature type="region of interest" description="Disordered" evidence="1">
    <location>
        <begin position="113"/>
        <end position="142"/>
    </location>
</feature>
<feature type="region of interest" description="Disordered" evidence="1">
    <location>
        <begin position="1"/>
        <end position="91"/>
    </location>
</feature>
<dbReference type="PANTHER" id="PTHR31859">
    <property type="entry name" value="TETRATRICOPEPTIDE REPEAT PROTEIN 39 FAMILY MEMBER"/>
    <property type="match status" value="1"/>
</dbReference>
<dbReference type="VEuPathDB" id="CryptoDB:Cvel_9380"/>
<feature type="compositionally biased region" description="Basic and acidic residues" evidence="1">
    <location>
        <begin position="276"/>
        <end position="292"/>
    </location>
</feature>
<feature type="compositionally biased region" description="Basic and acidic residues" evidence="1">
    <location>
        <begin position="839"/>
        <end position="853"/>
    </location>
</feature>
<organism evidence="2">
    <name type="scientific">Chromera velia CCMP2878</name>
    <dbReference type="NCBI Taxonomy" id="1169474"/>
    <lineage>
        <taxon>Eukaryota</taxon>
        <taxon>Sar</taxon>
        <taxon>Alveolata</taxon>
        <taxon>Colpodellida</taxon>
        <taxon>Chromeraceae</taxon>
        <taxon>Chromera</taxon>
    </lineage>
</organism>
<reference evidence="2" key="1">
    <citation type="submission" date="2014-11" db="EMBL/GenBank/DDBJ databases">
        <authorList>
            <person name="Otto D Thomas"/>
            <person name="Naeem Raeece"/>
        </authorList>
    </citation>
    <scope>NUCLEOTIDE SEQUENCE</scope>
</reference>
<feature type="compositionally biased region" description="Low complexity" evidence="1">
    <location>
        <begin position="199"/>
        <end position="212"/>
    </location>
</feature>
<feature type="compositionally biased region" description="Basic and acidic residues" evidence="1">
    <location>
        <begin position="303"/>
        <end position="319"/>
    </location>
</feature>
<dbReference type="InterPro" id="IPR019412">
    <property type="entry name" value="IML2/TPR_39"/>
</dbReference>
<evidence type="ECO:0000256" key="1">
    <source>
        <dbReference type="SAM" id="MobiDB-lite"/>
    </source>
</evidence>
<dbReference type="Pfam" id="PF10300">
    <property type="entry name" value="Iml2-TPR_39"/>
    <property type="match status" value="1"/>
</dbReference>
<protein>
    <recommendedName>
        <fullName evidence="3">Tetratricopeptide repeat-containing protein</fullName>
    </recommendedName>
</protein>
<dbReference type="PANTHER" id="PTHR31859:SF1">
    <property type="entry name" value="TETRATRICOPEPTIDE REPEAT PROTEIN 39C"/>
    <property type="match status" value="1"/>
</dbReference>
<evidence type="ECO:0008006" key="3">
    <source>
        <dbReference type="Google" id="ProtNLM"/>
    </source>
</evidence>
<evidence type="ECO:0000313" key="2">
    <source>
        <dbReference type="EMBL" id="CEM49381.1"/>
    </source>
</evidence>
<feature type="region of interest" description="Disordered" evidence="1">
    <location>
        <begin position="276"/>
        <end position="321"/>
    </location>
</feature>